<feature type="transmembrane region" description="Helical" evidence="1">
    <location>
        <begin position="311"/>
        <end position="332"/>
    </location>
</feature>
<protein>
    <submittedName>
        <fullName evidence="4">Tapasin-related-like protein</fullName>
    </submittedName>
</protein>
<evidence type="ECO:0000313" key="5">
    <source>
        <dbReference type="Proteomes" id="UP000290572"/>
    </source>
</evidence>
<keyword evidence="2" id="KW-0732">Signal</keyword>
<feature type="chain" id="PRO_5019745181" evidence="2">
    <location>
        <begin position="23"/>
        <end position="401"/>
    </location>
</feature>
<dbReference type="InterPro" id="IPR013783">
    <property type="entry name" value="Ig-like_fold"/>
</dbReference>
<accession>A0A498LS54</accession>
<dbReference type="InterPro" id="IPR036179">
    <property type="entry name" value="Ig-like_dom_sf"/>
</dbReference>
<evidence type="ECO:0000313" key="4">
    <source>
        <dbReference type="EMBL" id="RXN08195.1"/>
    </source>
</evidence>
<dbReference type="EMBL" id="QBIY01013327">
    <property type="protein sequence ID" value="RXN08195.1"/>
    <property type="molecule type" value="Genomic_DNA"/>
</dbReference>
<dbReference type="SUPFAM" id="SSF48726">
    <property type="entry name" value="Immunoglobulin"/>
    <property type="match status" value="1"/>
</dbReference>
<feature type="domain" description="Immunoglobulin V-set" evidence="3">
    <location>
        <begin position="207"/>
        <end position="291"/>
    </location>
</feature>
<dbReference type="AlphaFoldDB" id="A0A498LS54"/>
<dbReference type="Pfam" id="PF07686">
    <property type="entry name" value="V-set"/>
    <property type="match status" value="1"/>
</dbReference>
<keyword evidence="5" id="KW-1185">Reference proteome</keyword>
<dbReference type="InterPro" id="IPR013106">
    <property type="entry name" value="Ig_V-set"/>
</dbReference>
<name>A0A498LS54_LABRO</name>
<keyword evidence="1" id="KW-1133">Transmembrane helix</keyword>
<evidence type="ECO:0000256" key="1">
    <source>
        <dbReference type="SAM" id="Phobius"/>
    </source>
</evidence>
<organism evidence="4 5">
    <name type="scientific">Labeo rohita</name>
    <name type="common">Indian major carp</name>
    <name type="synonym">Cyprinus rohita</name>
    <dbReference type="NCBI Taxonomy" id="84645"/>
    <lineage>
        <taxon>Eukaryota</taxon>
        <taxon>Metazoa</taxon>
        <taxon>Chordata</taxon>
        <taxon>Craniata</taxon>
        <taxon>Vertebrata</taxon>
        <taxon>Euteleostomi</taxon>
        <taxon>Actinopterygii</taxon>
        <taxon>Neopterygii</taxon>
        <taxon>Teleostei</taxon>
        <taxon>Ostariophysi</taxon>
        <taxon>Cypriniformes</taxon>
        <taxon>Cyprinidae</taxon>
        <taxon>Labeoninae</taxon>
        <taxon>Labeonini</taxon>
        <taxon>Labeo</taxon>
    </lineage>
</organism>
<dbReference type="STRING" id="84645.A0A498LS54"/>
<keyword evidence="1" id="KW-0472">Membrane</keyword>
<evidence type="ECO:0000256" key="2">
    <source>
        <dbReference type="SAM" id="SignalP"/>
    </source>
</evidence>
<comment type="caution">
    <text evidence="4">The sequence shown here is derived from an EMBL/GenBank/DDBJ whole genome shotgun (WGS) entry which is preliminary data.</text>
</comment>
<evidence type="ECO:0000259" key="3">
    <source>
        <dbReference type="Pfam" id="PF07686"/>
    </source>
</evidence>
<feature type="signal peptide" evidence="2">
    <location>
        <begin position="1"/>
        <end position="22"/>
    </location>
</feature>
<sequence length="401" mass="45297">MNITKWTMVIICLVHLIMKEQAQVVDNSTQISQETTFQPSVEPGVNGSQSLYDLQWLPCPFVDEKVHINEEGHIETEYFTREAVLHFGNVGDKPLHPTIIFLVTASKVDMRHYLEGTEDKLLCEIRRYSTGRNVMRWPTAGAQDHDVWFSSTLRHSEGLLVITTFLRHTTVAPAEDQADFLQWNKINDRDLLTTSAAMVILTRTPSVEVGLLKEPNLDCRFAVDHKLPHVTVEWNLQKHGKRSTLFSYSSRTGKIEGRGVAVKAIAAGNVSFKLPPTRKDSEGTYICSVMVSPLIGSHDIPLTLSDPDSTLWYITEIGFIIAMVVILCYLLPQYLSRRRSAKKDFNYSIMETENTSLASSLQFSPAAAFAKFRLFVQVLTLVINGSILMERRYTVFTEPAL</sequence>
<reference evidence="4 5" key="1">
    <citation type="submission" date="2018-03" db="EMBL/GenBank/DDBJ databases">
        <title>Draft genome sequence of Rohu Carp (Labeo rohita).</title>
        <authorList>
            <person name="Das P."/>
            <person name="Kushwaha B."/>
            <person name="Joshi C.G."/>
            <person name="Kumar D."/>
            <person name="Nagpure N.S."/>
            <person name="Sahoo L."/>
            <person name="Das S.P."/>
            <person name="Bit A."/>
            <person name="Patnaik S."/>
            <person name="Meher P.K."/>
            <person name="Jayasankar P."/>
            <person name="Koringa P.G."/>
            <person name="Patel N.V."/>
            <person name="Hinsu A.T."/>
            <person name="Kumar R."/>
            <person name="Pandey M."/>
            <person name="Agarwal S."/>
            <person name="Srivastava S."/>
            <person name="Singh M."/>
            <person name="Iquebal M.A."/>
            <person name="Jaiswal S."/>
            <person name="Angadi U.B."/>
            <person name="Kumar N."/>
            <person name="Raza M."/>
            <person name="Shah T.M."/>
            <person name="Rai A."/>
            <person name="Jena J.K."/>
        </authorList>
    </citation>
    <scope>NUCLEOTIDE SEQUENCE [LARGE SCALE GENOMIC DNA]</scope>
    <source>
        <strain evidence="4">DASCIFA01</strain>
        <tissue evidence="4">Testis</tissue>
    </source>
</reference>
<gene>
    <name evidence="4" type="ORF">ROHU_011635</name>
</gene>
<proteinExistence type="predicted"/>
<dbReference type="Gene3D" id="2.60.40.10">
    <property type="entry name" value="Immunoglobulins"/>
    <property type="match status" value="1"/>
</dbReference>
<keyword evidence="1" id="KW-0812">Transmembrane</keyword>
<dbReference type="Proteomes" id="UP000290572">
    <property type="component" value="Unassembled WGS sequence"/>
</dbReference>